<name>A0A1W1XUN9_9CLOT</name>
<dbReference type="GO" id="GO:0005524">
    <property type="term" value="F:ATP binding"/>
    <property type="evidence" value="ECO:0007669"/>
    <property type="project" value="UniProtKB-KW"/>
</dbReference>
<protein>
    <submittedName>
        <fullName evidence="8">Transcriptional regulatory protein LevR, contains PRD, AAA+ and EIIA domains</fullName>
    </submittedName>
</protein>
<feature type="domain" description="PRD" evidence="7">
    <location>
        <begin position="432"/>
        <end position="537"/>
    </location>
</feature>
<dbReference type="SMART" id="SM00382">
    <property type="entry name" value="AAA"/>
    <property type="match status" value="1"/>
</dbReference>
<organism evidence="8 9">
    <name type="scientific">Clostridium acidisoli DSM 12555</name>
    <dbReference type="NCBI Taxonomy" id="1121291"/>
    <lineage>
        <taxon>Bacteria</taxon>
        <taxon>Bacillati</taxon>
        <taxon>Bacillota</taxon>
        <taxon>Clostridia</taxon>
        <taxon>Eubacteriales</taxon>
        <taxon>Clostridiaceae</taxon>
        <taxon>Clostridium</taxon>
    </lineage>
</organism>
<evidence type="ECO:0000259" key="7">
    <source>
        <dbReference type="PROSITE" id="PS51372"/>
    </source>
</evidence>
<evidence type="ECO:0000256" key="4">
    <source>
        <dbReference type="ARBA" id="ARBA00023125"/>
    </source>
</evidence>
<keyword evidence="9" id="KW-1185">Reference proteome</keyword>
<dbReference type="STRING" id="1121291.SAMN02745134_03230"/>
<dbReference type="InterPro" id="IPR036634">
    <property type="entry name" value="PRD_sf"/>
</dbReference>
<dbReference type="CDD" id="cd00009">
    <property type="entry name" value="AAA"/>
    <property type="match status" value="1"/>
</dbReference>
<feature type="domain" description="Sigma-54 factor interaction" evidence="5">
    <location>
        <begin position="77"/>
        <end position="310"/>
    </location>
</feature>
<dbReference type="PANTHER" id="PTHR32071:SF38">
    <property type="entry name" value="PSP OPERON TRANSCRIPTIONAL ACTIVATOR"/>
    <property type="match status" value="1"/>
</dbReference>
<dbReference type="SUPFAM" id="SSF52540">
    <property type="entry name" value="P-loop containing nucleoside triphosphate hydrolases"/>
    <property type="match status" value="1"/>
</dbReference>
<dbReference type="PROSITE" id="PS51096">
    <property type="entry name" value="PTS_EIIA_TYPE_4"/>
    <property type="match status" value="1"/>
</dbReference>
<dbReference type="InterPro" id="IPR036388">
    <property type="entry name" value="WH-like_DNA-bd_sf"/>
</dbReference>
<dbReference type="Pfam" id="PF00158">
    <property type="entry name" value="Sigma54_activat"/>
    <property type="match status" value="1"/>
</dbReference>
<dbReference type="PROSITE" id="PS51372">
    <property type="entry name" value="PRD_2"/>
    <property type="match status" value="2"/>
</dbReference>
<dbReference type="InterPro" id="IPR011608">
    <property type="entry name" value="PRD"/>
</dbReference>
<dbReference type="InterPro" id="IPR004701">
    <property type="entry name" value="PTS_EIIA_man-typ"/>
</dbReference>
<dbReference type="PANTHER" id="PTHR32071">
    <property type="entry name" value="TRANSCRIPTIONAL REGULATORY PROTEIN"/>
    <property type="match status" value="1"/>
</dbReference>
<dbReference type="GO" id="GO:0016740">
    <property type="term" value="F:transferase activity"/>
    <property type="evidence" value="ECO:0007669"/>
    <property type="project" value="UniProtKB-KW"/>
</dbReference>
<keyword evidence="2" id="KW-0547">Nucleotide-binding</keyword>
<dbReference type="GO" id="GO:0016020">
    <property type="term" value="C:membrane"/>
    <property type="evidence" value="ECO:0007669"/>
    <property type="project" value="InterPro"/>
</dbReference>
<keyword evidence="3" id="KW-0067">ATP-binding</keyword>
<dbReference type="GO" id="GO:0003677">
    <property type="term" value="F:DNA binding"/>
    <property type="evidence" value="ECO:0007669"/>
    <property type="project" value="UniProtKB-KW"/>
</dbReference>
<reference evidence="8 9" key="1">
    <citation type="submission" date="2017-04" db="EMBL/GenBank/DDBJ databases">
        <authorList>
            <person name="Afonso C.L."/>
            <person name="Miller P.J."/>
            <person name="Scott M.A."/>
            <person name="Spackman E."/>
            <person name="Goraichik I."/>
            <person name="Dimitrov K.M."/>
            <person name="Suarez D.L."/>
            <person name="Swayne D.E."/>
        </authorList>
    </citation>
    <scope>NUCLEOTIDE SEQUENCE [LARGE SCALE GENOMIC DNA]</scope>
    <source>
        <strain evidence="8 9">DSM 12555</strain>
    </source>
</reference>
<feature type="domain" description="PRD" evidence="7">
    <location>
        <begin position="789"/>
        <end position="892"/>
    </location>
</feature>
<dbReference type="PROSITE" id="PS00676">
    <property type="entry name" value="SIGMA54_INTERACT_2"/>
    <property type="match status" value="1"/>
</dbReference>
<evidence type="ECO:0000259" key="5">
    <source>
        <dbReference type="PROSITE" id="PS50045"/>
    </source>
</evidence>
<keyword evidence="1" id="KW-0808">Transferase</keyword>
<dbReference type="AlphaFoldDB" id="A0A1W1XUN9"/>
<dbReference type="InterPro" id="IPR027417">
    <property type="entry name" value="P-loop_NTPase"/>
</dbReference>
<dbReference type="Gene3D" id="1.10.1790.10">
    <property type="entry name" value="PRD domain"/>
    <property type="match status" value="2"/>
</dbReference>
<keyword evidence="4" id="KW-0238">DNA-binding</keyword>
<evidence type="ECO:0000259" key="6">
    <source>
        <dbReference type="PROSITE" id="PS51096"/>
    </source>
</evidence>
<dbReference type="SUPFAM" id="SSF53062">
    <property type="entry name" value="PTS system fructose IIA component-like"/>
    <property type="match status" value="1"/>
</dbReference>
<dbReference type="InterPro" id="IPR002078">
    <property type="entry name" value="Sigma_54_int"/>
</dbReference>
<feature type="domain" description="PTS EIIA type-4" evidence="6">
    <location>
        <begin position="540"/>
        <end position="672"/>
    </location>
</feature>
<accession>A0A1W1XUN9</accession>
<dbReference type="SUPFAM" id="SSF46785">
    <property type="entry name" value="Winged helix' DNA-binding domain"/>
    <property type="match status" value="1"/>
</dbReference>
<evidence type="ECO:0000256" key="3">
    <source>
        <dbReference type="ARBA" id="ARBA00022840"/>
    </source>
</evidence>
<evidence type="ECO:0000313" key="8">
    <source>
        <dbReference type="EMBL" id="SMC27575.1"/>
    </source>
</evidence>
<dbReference type="Pfam" id="PF00874">
    <property type="entry name" value="PRD"/>
    <property type="match status" value="2"/>
</dbReference>
<dbReference type="GO" id="GO:0009401">
    <property type="term" value="P:phosphoenolpyruvate-dependent sugar phosphotransferase system"/>
    <property type="evidence" value="ECO:0007669"/>
    <property type="project" value="InterPro"/>
</dbReference>
<dbReference type="GO" id="GO:0006355">
    <property type="term" value="P:regulation of DNA-templated transcription"/>
    <property type="evidence" value="ECO:0007669"/>
    <property type="project" value="InterPro"/>
</dbReference>
<dbReference type="InterPro" id="IPR025943">
    <property type="entry name" value="Sigma_54_int_dom_ATP-bd_2"/>
</dbReference>
<dbReference type="InterPro" id="IPR036390">
    <property type="entry name" value="WH_DNA-bd_sf"/>
</dbReference>
<dbReference type="InterPro" id="IPR003593">
    <property type="entry name" value="AAA+_ATPase"/>
</dbReference>
<dbReference type="SUPFAM" id="SSF63520">
    <property type="entry name" value="PTS-regulatory domain, PRD"/>
    <property type="match status" value="2"/>
</dbReference>
<dbReference type="Gene3D" id="1.10.10.10">
    <property type="entry name" value="Winged helix-like DNA-binding domain superfamily/Winged helix DNA-binding domain"/>
    <property type="match status" value="1"/>
</dbReference>
<gene>
    <name evidence="8" type="ORF">SAMN02745134_03230</name>
</gene>
<dbReference type="Gene3D" id="3.40.50.300">
    <property type="entry name" value="P-loop containing nucleotide triphosphate hydrolases"/>
    <property type="match status" value="1"/>
</dbReference>
<dbReference type="OrthoDB" id="9765164at2"/>
<evidence type="ECO:0000313" key="9">
    <source>
        <dbReference type="Proteomes" id="UP000192468"/>
    </source>
</evidence>
<dbReference type="PROSITE" id="PS50045">
    <property type="entry name" value="SIGMA54_INTERACT_4"/>
    <property type="match status" value="1"/>
</dbReference>
<dbReference type="EMBL" id="FWXH01000018">
    <property type="protein sequence ID" value="SMC27575.1"/>
    <property type="molecule type" value="Genomic_DNA"/>
</dbReference>
<proteinExistence type="predicted"/>
<evidence type="ECO:0000256" key="2">
    <source>
        <dbReference type="ARBA" id="ARBA00022741"/>
    </source>
</evidence>
<dbReference type="Proteomes" id="UP000192468">
    <property type="component" value="Unassembled WGS sequence"/>
</dbReference>
<dbReference type="Gene3D" id="3.40.50.510">
    <property type="entry name" value="Phosphotransferase system, mannose-type IIA component"/>
    <property type="match status" value="1"/>
</dbReference>
<sequence>MNRKELIYEKLLELPDNNGIDAQNLASILNISRSNVSHELNTLCKEGKIYKTSGRPVLFFVSNTINTTINKTKLDEFVKNNISLRQAVEQLKAAILYPPKGMNCLILGGTGVGKSMFASLMHDYAIEMNIKSKDSPFITFNCADYTNNSQLLTSQLFGVKKGTYTGADSDKVGLIEKSNGGILFLDEVHRLPPEGQEALFVFLDTGTFRRMGDDELRKSDVLIISATTENPNSSLLKTFTRRIPMCITLPSLSERTLEERLYLIRSFFKYESEKLNRVIHVSLNTMRAFLSYDCTNNIGQLKSDIQLVCAKAYSELLTNIKTDVRINSNSLPLYIKEGLYKEKEHRILWNKLVSEEIEYFKFSTNDENNQQHSDRENDSIYDIIEQKLDKLKYKGIPDIDIENILEKDITKYFEKYITGVSEEINRKNLLNILGEDILDFVDKVVYQIVTSLKRNLNNNVYTALALHINTLITRVYNNKTIVNPQLNKIKTLYPAEYAIALHAKDQIENHIHHEIPEDEAGYLTLFLVDDDKYSQKGIDKVNVILIAHGKSTATSMADVANDLLGEKFAIGINSPIEVKPSVVLENLRTIVRKNFTTSGYILLVDMGSLTTFGEIIESEFKVPVKVFPLVSTLHVIEATRKALLGLSIDDIYDDVSSINSYVYVNNKLQESVTDKNKIVIITACLTGEGGSLALKSFLKNNLKYDKELFEIIPLNCLDKKYFKEQLIKIQKKKEILFIITSFPIDVDIKQYNMYDVLSMKVMDKLQECVDTKSVILKMSSIIKENIDNIDGNELYEDISQFISHTESKLKIKLEDDTLIGITLHLAFAISRLKKGNISIEYPGKTEFIQENIIIYNIIKENLIFIYNKYFIDVDDNEICYIMNFFSHRNSQN</sequence>
<evidence type="ECO:0000256" key="1">
    <source>
        <dbReference type="ARBA" id="ARBA00022679"/>
    </source>
</evidence>
<dbReference type="InterPro" id="IPR036662">
    <property type="entry name" value="PTS_EIIA_man-typ_sf"/>
</dbReference>
<dbReference type="RefSeq" id="WP_084117221.1">
    <property type="nucleotide sequence ID" value="NZ_FWXH01000018.1"/>
</dbReference>